<accession>A0A0L8GTL2</accession>
<name>A0A0L8GTL2_OCTBM</name>
<organism evidence="1">
    <name type="scientific">Octopus bimaculoides</name>
    <name type="common">California two-spotted octopus</name>
    <dbReference type="NCBI Taxonomy" id="37653"/>
    <lineage>
        <taxon>Eukaryota</taxon>
        <taxon>Metazoa</taxon>
        <taxon>Spiralia</taxon>
        <taxon>Lophotrochozoa</taxon>
        <taxon>Mollusca</taxon>
        <taxon>Cephalopoda</taxon>
        <taxon>Coleoidea</taxon>
        <taxon>Octopodiformes</taxon>
        <taxon>Octopoda</taxon>
        <taxon>Incirrata</taxon>
        <taxon>Octopodidae</taxon>
        <taxon>Octopus</taxon>
    </lineage>
</organism>
<protein>
    <submittedName>
        <fullName evidence="1">Uncharacterized protein</fullName>
    </submittedName>
</protein>
<reference evidence="1" key="1">
    <citation type="submission" date="2015-07" db="EMBL/GenBank/DDBJ databases">
        <title>MeaNS - Measles Nucleotide Surveillance Program.</title>
        <authorList>
            <person name="Tran T."/>
            <person name="Druce J."/>
        </authorList>
    </citation>
    <scope>NUCLEOTIDE SEQUENCE</scope>
    <source>
        <strain evidence="1">UCB-OBI-ISO-001</strain>
        <tissue evidence="1">Gonad</tissue>
    </source>
</reference>
<dbReference type="EMBL" id="KQ420428">
    <property type="protein sequence ID" value="KOF80313.1"/>
    <property type="molecule type" value="Genomic_DNA"/>
</dbReference>
<dbReference type="AlphaFoldDB" id="A0A0L8GTL2"/>
<sequence length="51" mass="5836">MFPRKAELPIEVAIKFDAGTQNLFIEYHLLISSIQTVYRPVINYLTAPCPI</sequence>
<evidence type="ECO:0000313" key="1">
    <source>
        <dbReference type="EMBL" id="KOF80313.1"/>
    </source>
</evidence>
<gene>
    <name evidence="1" type="ORF">OCBIM_22028083mg</name>
</gene>
<proteinExistence type="predicted"/>